<name>A0ABQ5BN23_9ASTR</name>
<dbReference type="Proteomes" id="UP001151760">
    <property type="component" value="Unassembled WGS sequence"/>
</dbReference>
<proteinExistence type="predicted"/>
<dbReference type="EMBL" id="BQNB010013380">
    <property type="protein sequence ID" value="GJT15232.1"/>
    <property type="molecule type" value="Genomic_DNA"/>
</dbReference>
<organism evidence="1 2">
    <name type="scientific">Tanacetum coccineum</name>
    <dbReference type="NCBI Taxonomy" id="301880"/>
    <lineage>
        <taxon>Eukaryota</taxon>
        <taxon>Viridiplantae</taxon>
        <taxon>Streptophyta</taxon>
        <taxon>Embryophyta</taxon>
        <taxon>Tracheophyta</taxon>
        <taxon>Spermatophyta</taxon>
        <taxon>Magnoliopsida</taxon>
        <taxon>eudicotyledons</taxon>
        <taxon>Gunneridae</taxon>
        <taxon>Pentapetalae</taxon>
        <taxon>asterids</taxon>
        <taxon>campanulids</taxon>
        <taxon>Asterales</taxon>
        <taxon>Asteraceae</taxon>
        <taxon>Asteroideae</taxon>
        <taxon>Anthemideae</taxon>
        <taxon>Anthemidinae</taxon>
        <taxon>Tanacetum</taxon>
    </lineage>
</organism>
<reference evidence="1" key="1">
    <citation type="journal article" date="2022" name="Int. J. Mol. Sci.">
        <title>Draft Genome of Tanacetum Coccineum: Genomic Comparison of Closely Related Tanacetum-Family Plants.</title>
        <authorList>
            <person name="Yamashiro T."/>
            <person name="Shiraishi A."/>
            <person name="Nakayama K."/>
            <person name="Satake H."/>
        </authorList>
    </citation>
    <scope>NUCLEOTIDE SEQUENCE</scope>
</reference>
<evidence type="ECO:0000313" key="1">
    <source>
        <dbReference type="EMBL" id="GJT15232.1"/>
    </source>
</evidence>
<keyword evidence="2" id="KW-1185">Reference proteome</keyword>
<evidence type="ECO:0000313" key="2">
    <source>
        <dbReference type="Proteomes" id="UP001151760"/>
    </source>
</evidence>
<accession>A0ABQ5BN23</accession>
<evidence type="ECO:0008006" key="3">
    <source>
        <dbReference type="Google" id="ProtNLM"/>
    </source>
</evidence>
<comment type="caution">
    <text evidence="1">The sequence shown here is derived from an EMBL/GenBank/DDBJ whole genome shotgun (WGS) entry which is preliminary data.</text>
</comment>
<gene>
    <name evidence="1" type="ORF">Tco_0873938</name>
</gene>
<sequence>MISDVQKYHGDSLSMHGIVSRNYFEKFLITVAVYDSNSDLFYGHVVGSVVKGMDYAAARDSETEGQMKLRPYRKRTGPIYEGRRYDPLHKGVTIRLGGEEREIPLLEFGWRVGLYSERESRDVATLSGLRNAETVNATHFTHMFWPTIGDGGVLVTPGSVVVPPGSVVVPPGSVVVIPTGSYSYSYW</sequence>
<reference evidence="1" key="2">
    <citation type="submission" date="2022-01" db="EMBL/GenBank/DDBJ databases">
        <authorList>
            <person name="Yamashiro T."/>
            <person name="Shiraishi A."/>
            <person name="Satake H."/>
            <person name="Nakayama K."/>
        </authorList>
    </citation>
    <scope>NUCLEOTIDE SEQUENCE</scope>
</reference>
<protein>
    <recommendedName>
        <fullName evidence="3">Peptidylprolyl isomerase</fullName>
    </recommendedName>
</protein>